<protein>
    <submittedName>
        <fullName evidence="2">Prepilin-type N-terminal cleavage/methylation domain-containing protein</fullName>
    </submittedName>
</protein>
<feature type="transmembrane region" description="Helical" evidence="1">
    <location>
        <begin position="21"/>
        <end position="41"/>
    </location>
</feature>
<keyword evidence="3" id="KW-1185">Reference proteome</keyword>
<organism evidence="2 3">
    <name type="scientific">Protaetiibacter mangrovi</name>
    <dbReference type="NCBI Taxonomy" id="2970926"/>
    <lineage>
        <taxon>Bacteria</taxon>
        <taxon>Bacillati</taxon>
        <taxon>Actinomycetota</taxon>
        <taxon>Actinomycetes</taxon>
        <taxon>Micrococcales</taxon>
        <taxon>Microbacteriaceae</taxon>
        <taxon>Protaetiibacter</taxon>
    </lineage>
</organism>
<name>A0ABT1ZD52_9MICO</name>
<dbReference type="PROSITE" id="PS00409">
    <property type="entry name" value="PROKAR_NTER_METHYL"/>
    <property type="match status" value="1"/>
</dbReference>
<dbReference type="Pfam" id="PF07963">
    <property type="entry name" value="N_methyl"/>
    <property type="match status" value="1"/>
</dbReference>
<keyword evidence="1" id="KW-1133">Transmembrane helix</keyword>
<reference evidence="2 3" key="1">
    <citation type="submission" date="2022-08" db="EMBL/GenBank/DDBJ databases">
        <authorList>
            <person name="Li F."/>
        </authorList>
    </citation>
    <scope>NUCLEOTIDE SEQUENCE [LARGE SCALE GENOMIC DNA]</scope>
    <source>
        <strain evidence="2 3">10F1B-8-1</strain>
    </source>
</reference>
<dbReference type="RefSeq" id="WP_258797607.1">
    <property type="nucleotide sequence ID" value="NZ_JANTHX010000004.1"/>
</dbReference>
<comment type="caution">
    <text evidence="2">The sequence shown here is derived from an EMBL/GenBank/DDBJ whole genome shotgun (WGS) entry which is preliminary data.</text>
</comment>
<evidence type="ECO:0000256" key="1">
    <source>
        <dbReference type="SAM" id="Phobius"/>
    </source>
</evidence>
<dbReference type="EMBL" id="JANTHX010000004">
    <property type="protein sequence ID" value="MCS0498626.1"/>
    <property type="molecule type" value="Genomic_DNA"/>
</dbReference>
<dbReference type="InterPro" id="IPR012902">
    <property type="entry name" value="N_methyl_site"/>
</dbReference>
<accession>A0ABT1ZD52</accession>
<sequence>MIALQRRLRREEAGVTLVETLVVMILSALLMSITVGFFVSVTKQTLQSESIRRSTSDASNIMNVVSTAIRASVNNAVQSSTTPDPAVVAASATSLTVMTYTDAGVSGSVGNVFETPLRVRYRVDAQGRMLEDRWTATKNAQGYAVFPSMSTAPSSTRILGNVVVNASSDALFRYYNASGAQLGTSGDLTLAQRTAVTSVRFVVKVQADNSTDVVELDNTIGMPNMDLAAGS</sequence>
<evidence type="ECO:0000313" key="3">
    <source>
        <dbReference type="Proteomes" id="UP001205337"/>
    </source>
</evidence>
<keyword evidence="1" id="KW-0472">Membrane</keyword>
<gene>
    <name evidence="2" type="ORF">NUH29_03560</name>
</gene>
<dbReference type="Proteomes" id="UP001205337">
    <property type="component" value="Unassembled WGS sequence"/>
</dbReference>
<keyword evidence="1" id="KW-0812">Transmembrane</keyword>
<evidence type="ECO:0000313" key="2">
    <source>
        <dbReference type="EMBL" id="MCS0498626.1"/>
    </source>
</evidence>
<proteinExistence type="predicted"/>